<feature type="active site" description="Proton donor" evidence="8">
    <location>
        <position position="547"/>
    </location>
</feature>
<evidence type="ECO:0000313" key="12">
    <source>
        <dbReference type="EMBL" id="KAF7334457.1"/>
    </source>
</evidence>
<dbReference type="PANTHER" id="PTHR11552:SF201">
    <property type="entry name" value="GLUCOSE-METHANOL-CHOLINE OXIDOREDUCTASE N-TERMINAL DOMAIN-CONTAINING PROTEIN"/>
    <property type="match status" value="1"/>
</dbReference>
<dbReference type="PIRSF" id="PIRSF000137">
    <property type="entry name" value="Alcohol_oxidase"/>
    <property type="match status" value="1"/>
</dbReference>
<sequence length="637" mass="69546">MAATNTPEVFINTPFDYIVIGLPVANRLSEDPAINVGILEAGQLLENDDLIDVPSKMMMNNGNPKYDWVTSTAPQAEAAGRTMPVTRGKLLGGTSALNFMTWDRGSKQEYDAWKMVSDAEGGWDWDSLLPFFTKVEDATPTPATRDLAIEYSASEGHVFSHGIPSEKALGVGGPVKLRYNMSTTDVTPPFVKAWNALNQHTNSNPFGGDGSQLYNCPLSVDPESGKRVTATSAYYSPAASRPNLKLLTGAHVTKILFKPELVNGKRVAVGVEFRMDGKIHSVYASKEVVLSAGVIQTPQILELSGIGNSQLLERMGIPTLVDLPGVGENLQNHLFCHIHYQTKSGVRTFDELMKNPEFAAAEQERYEKTGLGWMAAVDTIVVFTPLDKIMERPALSEKIKGIESAILAEEEKGSLNELAVQQHLIQLDWLKEGSVPHMEFLPFSRGFVKPNPEESYFVLSVGLQHPFSRGSVHIQSSDPLQQPLIDPGYLKEDFDVFSLLAGYRTLEKLAQTPPLADIIEKQLMPAAPMSDEQVIQYIRESCMAAGHHMGTAAMARHELGGVVSSSLKVHGTANLRVADASIIPMPLAAHIQSTVYAIGERVGLLSSVPFAILNFEFFPGCRHDKIRAQVAVDLGVI</sequence>
<evidence type="ECO:0000256" key="2">
    <source>
        <dbReference type="ARBA" id="ARBA00010790"/>
    </source>
</evidence>
<name>A0A8H6X4S0_9AGAR</name>
<dbReference type="Pfam" id="PF05199">
    <property type="entry name" value="GMC_oxred_C"/>
    <property type="match status" value="1"/>
</dbReference>
<gene>
    <name evidence="12" type="ORF">MVEN_02275200</name>
</gene>
<dbReference type="SUPFAM" id="SSF51905">
    <property type="entry name" value="FAD/NAD(P)-binding domain"/>
    <property type="match status" value="1"/>
</dbReference>
<keyword evidence="6" id="KW-0560">Oxidoreductase</keyword>
<dbReference type="PANTHER" id="PTHR11552">
    <property type="entry name" value="GLUCOSE-METHANOL-CHOLINE GMC OXIDOREDUCTASE"/>
    <property type="match status" value="1"/>
</dbReference>
<dbReference type="InterPro" id="IPR012132">
    <property type="entry name" value="GMC_OxRdtase"/>
</dbReference>
<dbReference type="EMBL" id="JACAZI010000026">
    <property type="protein sequence ID" value="KAF7334457.1"/>
    <property type="molecule type" value="Genomic_DNA"/>
</dbReference>
<dbReference type="OrthoDB" id="269227at2759"/>
<evidence type="ECO:0000256" key="3">
    <source>
        <dbReference type="ARBA" id="ARBA00022630"/>
    </source>
</evidence>
<dbReference type="Proteomes" id="UP000620124">
    <property type="component" value="Unassembled WGS sequence"/>
</dbReference>
<evidence type="ECO:0000256" key="5">
    <source>
        <dbReference type="ARBA" id="ARBA00022827"/>
    </source>
</evidence>
<dbReference type="AlphaFoldDB" id="A0A8H6X4S0"/>
<dbReference type="Gene3D" id="3.30.560.10">
    <property type="entry name" value="Glucose Oxidase, domain 3"/>
    <property type="match status" value="1"/>
</dbReference>
<feature type="binding site" evidence="9">
    <location>
        <position position="252"/>
    </location>
    <ligand>
        <name>FAD</name>
        <dbReference type="ChEBI" id="CHEBI:57692"/>
    </ligand>
</feature>
<protein>
    <submittedName>
        <fullName evidence="12">GMC oxidoreductase</fullName>
    </submittedName>
</protein>
<reference evidence="12" key="1">
    <citation type="submission" date="2020-05" db="EMBL/GenBank/DDBJ databases">
        <title>Mycena genomes resolve the evolution of fungal bioluminescence.</title>
        <authorList>
            <person name="Tsai I.J."/>
        </authorList>
    </citation>
    <scope>NUCLEOTIDE SEQUENCE</scope>
    <source>
        <strain evidence="12">CCC161011</strain>
    </source>
</reference>
<dbReference type="Pfam" id="PF00732">
    <property type="entry name" value="GMC_oxred_N"/>
    <property type="match status" value="1"/>
</dbReference>
<comment type="similarity">
    <text evidence="2 10">Belongs to the GMC oxidoreductase family.</text>
</comment>
<evidence type="ECO:0000256" key="4">
    <source>
        <dbReference type="ARBA" id="ARBA00022729"/>
    </source>
</evidence>
<evidence type="ECO:0000313" key="13">
    <source>
        <dbReference type="Proteomes" id="UP000620124"/>
    </source>
</evidence>
<keyword evidence="5 9" id="KW-0274">FAD</keyword>
<evidence type="ECO:0000256" key="9">
    <source>
        <dbReference type="PIRSR" id="PIRSR000137-2"/>
    </source>
</evidence>
<comment type="caution">
    <text evidence="12">The sequence shown here is derived from an EMBL/GenBank/DDBJ whole genome shotgun (WGS) entry which is preliminary data.</text>
</comment>
<keyword evidence="7" id="KW-0325">Glycoprotein</keyword>
<keyword evidence="3 10" id="KW-0285">Flavoprotein</keyword>
<evidence type="ECO:0000256" key="8">
    <source>
        <dbReference type="PIRSR" id="PIRSR000137-1"/>
    </source>
</evidence>
<comment type="cofactor">
    <cofactor evidence="1 9">
        <name>FAD</name>
        <dbReference type="ChEBI" id="CHEBI:57692"/>
    </cofactor>
</comment>
<evidence type="ECO:0000256" key="10">
    <source>
        <dbReference type="RuleBase" id="RU003968"/>
    </source>
</evidence>
<feature type="binding site" evidence="9">
    <location>
        <position position="94"/>
    </location>
    <ligand>
        <name>FAD</name>
        <dbReference type="ChEBI" id="CHEBI:57692"/>
    </ligand>
</feature>
<dbReference type="SUPFAM" id="SSF54373">
    <property type="entry name" value="FAD-linked reductases, C-terminal domain"/>
    <property type="match status" value="1"/>
</dbReference>
<feature type="active site" description="Proton acceptor" evidence="8">
    <location>
        <position position="590"/>
    </location>
</feature>
<keyword evidence="4" id="KW-0732">Signal</keyword>
<dbReference type="PROSITE" id="PS00623">
    <property type="entry name" value="GMC_OXRED_1"/>
    <property type="match status" value="1"/>
</dbReference>
<keyword evidence="13" id="KW-1185">Reference proteome</keyword>
<feature type="domain" description="Glucose-methanol-choline oxidoreductase N-terminal" evidence="11">
    <location>
        <begin position="88"/>
        <end position="111"/>
    </location>
</feature>
<dbReference type="InterPro" id="IPR000172">
    <property type="entry name" value="GMC_OxRdtase_N"/>
</dbReference>
<dbReference type="Gene3D" id="3.50.50.60">
    <property type="entry name" value="FAD/NAD(P)-binding domain"/>
    <property type="match status" value="1"/>
</dbReference>
<dbReference type="InterPro" id="IPR007867">
    <property type="entry name" value="GMC_OxRtase_C"/>
</dbReference>
<accession>A0A8H6X4S0</accession>
<evidence type="ECO:0000259" key="11">
    <source>
        <dbReference type="PROSITE" id="PS00623"/>
    </source>
</evidence>
<dbReference type="GO" id="GO:0016614">
    <property type="term" value="F:oxidoreductase activity, acting on CH-OH group of donors"/>
    <property type="evidence" value="ECO:0007669"/>
    <property type="project" value="InterPro"/>
</dbReference>
<organism evidence="12 13">
    <name type="scientific">Mycena venus</name>
    <dbReference type="NCBI Taxonomy" id="2733690"/>
    <lineage>
        <taxon>Eukaryota</taxon>
        <taxon>Fungi</taxon>
        <taxon>Dikarya</taxon>
        <taxon>Basidiomycota</taxon>
        <taxon>Agaricomycotina</taxon>
        <taxon>Agaricomycetes</taxon>
        <taxon>Agaricomycetidae</taxon>
        <taxon>Agaricales</taxon>
        <taxon>Marasmiineae</taxon>
        <taxon>Mycenaceae</taxon>
        <taxon>Mycena</taxon>
    </lineage>
</organism>
<evidence type="ECO:0000256" key="1">
    <source>
        <dbReference type="ARBA" id="ARBA00001974"/>
    </source>
</evidence>
<dbReference type="GO" id="GO:0050660">
    <property type="term" value="F:flavin adenine dinucleotide binding"/>
    <property type="evidence" value="ECO:0007669"/>
    <property type="project" value="InterPro"/>
</dbReference>
<evidence type="ECO:0000256" key="7">
    <source>
        <dbReference type="ARBA" id="ARBA00023180"/>
    </source>
</evidence>
<dbReference type="InterPro" id="IPR036188">
    <property type="entry name" value="FAD/NAD-bd_sf"/>
</dbReference>
<evidence type="ECO:0000256" key="6">
    <source>
        <dbReference type="ARBA" id="ARBA00023002"/>
    </source>
</evidence>
<proteinExistence type="inferred from homology"/>